<feature type="compositionally biased region" description="Polar residues" evidence="2">
    <location>
        <begin position="119"/>
        <end position="133"/>
    </location>
</feature>
<dbReference type="PANTHER" id="PTHR46657:SF1">
    <property type="entry name" value="CENTROSOMAL PROTEIN OF 128 KDA"/>
    <property type="match status" value="1"/>
</dbReference>
<dbReference type="GO" id="GO:0000922">
    <property type="term" value="C:spindle pole"/>
    <property type="evidence" value="ECO:0007669"/>
    <property type="project" value="TreeGrafter"/>
</dbReference>
<dbReference type="EMBL" id="AFYH01041690">
    <property type="status" value="NOT_ANNOTATED_CDS"/>
    <property type="molecule type" value="Genomic_DNA"/>
</dbReference>
<dbReference type="GO" id="GO:0005814">
    <property type="term" value="C:centriole"/>
    <property type="evidence" value="ECO:0007669"/>
    <property type="project" value="TreeGrafter"/>
</dbReference>
<dbReference type="Bgee" id="ENSLACG00000016918">
    <property type="expression patterns" value="Expressed in pelvic fin"/>
</dbReference>
<evidence type="ECO:0000256" key="2">
    <source>
        <dbReference type="SAM" id="MobiDB-lite"/>
    </source>
</evidence>
<dbReference type="InParanoid" id="H3BBG3"/>
<organism evidence="3 4">
    <name type="scientific">Latimeria chalumnae</name>
    <name type="common">Coelacanth</name>
    <dbReference type="NCBI Taxonomy" id="7897"/>
    <lineage>
        <taxon>Eukaryota</taxon>
        <taxon>Metazoa</taxon>
        <taxon>Chordata</taxon>
        <taxon>Craniata</taxon>
        <taxon>Vertebrata</taxon>
        <taxon>Euteleostomi</taxon>
        <taxon>Coelacanthiformes</taxon>
        <taxon>Coelacanthidae</taxon>
        <taxon>Latimeria</taxon>
    </lineage>
</organism>
<dbReference type="Ensembl" id="ENSLACT00000019367.1">
    <property type="protein sequence ID" value="ENSLACP00000019234.1"/>
    <property type="gene ID" value="ENSLACG00000016918.1"/>
</dbReference>
<evidence type="ECO:0000256" key="1">
    <source>
        <dbReference type="SAM" id="Coils"/>
    </source>
</evidence>
<dbReference type="HOGENOM" id="CLU_151034_0_0_1"/>
<accession>H3BBG3</accession>
<proteinExistence type="predicted"/>
<keyword evidence="4" id="KW-1185">Reference proteome</keyword>
<dbReference type="STRING" id="7897.ENSLACP00000019234"/>
<reference evidence="4" key="1">
    <citation type="submission" date="2011-08" db="EMBL/GenBank/DDBJ databases">
        <title>The draft genome of Latimeria chalumnae.</title>
        <authorList>
            <person name="Di Palma F."/>
            <person name="Alfoldi J."/>
            <person name="Johnson J."/>
            <person name="Berlin A."/>
            <person name="Gnerre S."/>
            <person name="Jaffe D."/>
            <person name="MacCallum I."/>
            <person name="Young S."/>
            <person name="Walker B.J."/>
            <person name="Lander E."/>
            <person name="Lindblad-Toh K."/>
        </authorList>
    </citation>
    <scope>NUCLEOTIDE SEQUENCE [LARGE SCALE GENOMIC DNA]</scope>
    <source>
        <strain evidence="4">Wild caught</strain>
    </source>
</reference>
<reference evidence="3" key="3">
    <citation type="submission" date="2025-09" db="UniProtKB">
        <authorList>
            <consortium name="Ensembl"/>
        </authorList>
    </citation>
    <scope>IDENTIFICATION</scope>
</reference>
<reference evidence="3" key="2">
    <citation type="submission" date="2025-08" db="UniProtKB">
        <authorList>
            <consortium name="Ensembl"/>
        </authorList>
    </citation>
    <scope>IDENTIFICATION</scope>
</reference>
<feature type="region of interest" description="Disordered" evidence="2">
    <location>
        <begin position="97"/>
        <end position="140"/>
    </location>
</feature>
<sequence>QSTRVALDHLESVPEKLSLLEDFKDLEESQRQRNVIEEKYSKYKEILGTLQQQLEDSKHRMQEYRVNVCSDLKMDANARSLRIESLSSTLRGQNSFLSSSLLPENSSPHRRQITPDLEANQNGTLSTTVNGTKSEAEKEQ</sequence>
<keyword evidence="1" id="KW-0175">Coiled coil</keyword>
<feature type="compositionally biased region" description="Low complexity" evidence="2">
    <location>
        <begin position="97"/>
        <end position="106"/>
    </location>
</feature>
<dbReference type="OMA" id="KMDANAR"/>
<feature type="coiled-coil region" evidence="1">
    <location>
        <begin position="26"/>
        <end position="67"/>
    </location>
</feature>
<dbReference type="InterPro" id="IPR026652">
    <property type="entry name" value="CEP128"/>
</dbReference>
<dbReference type="PANTHER" id="PTHR46657">
    <property type="entry name" value="CENTROSOMAL PROTEIN OF 128 KDA"/>
    <property type="match status" value="1"/>
</dbReference>
<dbReference type="Proteomes" id="UP000008672">
    <property type="component" value="Unassembled WGS sequence"/>
</dbReference>
<evidence type="ECO:0000313" key="4">
    <source>
        <dbReference type="Proteomes" id="UP000008672"/>
    </source>
</evidence>
<dbReference type="eggNOG" id="ENOG502SRGB">
    <property type="taxonomic scope" value="Eukaryota"/>
</dbReference>
<dbReference type="GeneTree" id="ENSGT00940000166751"/>
<name>H3BBG3_LATCH</name>
<dbReference type="AlphaFoldDB" id="H3BBG3"/>
<evidence type="ECO:0000313" key="3">
    <source>
        <dbReference type="Ensembl" id="ENSLACP00000019234.1"/>
    </source>
</evidence>
<protein>
    <submittedName>
        <fullName evidence="3">Uncharacterized protein</fullName>
    </submittedName>
</protein>